<sequence length="262" mass="27508">MKIKKITATLAISLIVNCSAHAATYLVGASGPESRWESYLEATFTAESLGEIVYGTYLGGPPTAGAGDVVIMMGSVNSGKYDDGTETDDWNNLAAGLLNTSAYLVRNTRWDWMNTEVMSTDELAAGAETFVKNSSSPLLAGVTVTNGMANLFNDGVATGQIANSDVGAGDMVLNHEDANGFAMLTSWSSGDAVPARTDESFGGDRIYFGMGAGVDSLTSDGELVLTNALEQLGLVVIPEPSSISMFALTIGVFVCRRRRSKS</sequence>
<dbReference type="EMBL" id="JAENIM010000047">
    <property type="protein sequence ID" value="MBK1792866.1"/>
    <property type="molecule type" value="Genomic_DNA"/>
</dbReference>
<protein>
    <submittedName>
        <fullName evidence="3">PEP-CTERM sorting domain-containing protein</fullName>
    </submittedName>
</protein>
<dbReference type="RefSeq" id="WP_200312871.1">
    <property type="nucleotide sequence ID" value="NZ_JAENIM010000047.1"/>
</dbReference>
<keyword evidence="1" id="KW-0812">Transmembrane</keyword>
<evidence type="ECO:0000256" key="1">
    <source>
        <dbReference type="SAM" id="Phobius"/>
    </source>
</evidence>
<accession>A0A8J7SMB2</accession>
<keyword evidence="2" id="KW-0732">Signal</keyword>
<evidence type="ECO:0000313" key="4">
    <source>
        <dbReference type="Proteomes" id="UP000624703"/>
    </source>
</evidence>
<evidence type="ECO:0000256" key="2">
    <source>
        <dbReference type="SAM" id="SignalP"/>
    </source>
</evidence>
<keyword evidence="4" id="KW-1185">Reference proteome</keyword>
<feature type="transmembrane region" description="Helical" evidence="1">
    <location>
        <begin position="232"/>
        <end position="255"/>
    </location>
</feature>
<dbReference type="NCBIfam" id="TIGR02595">
    <property type="entry name" value="PEP_CTERM"/>
    <property type="match status" value="1"/>
</dbReference>
<feature type="chain" id="PRO_5035312326" evidence="2">
    <location>
        <begin position="23"/>
        <end position="262"/>
    </location>
</feature>
<feature type="signal peptide" evidence="2">
    <location>
        <begin position="1"/>
        <end position="22"/>
    </location>
</feature>
<proteinExistence type="predicted"/>
<organism evidence="3 4">
    <name type="scientific">Persicirhabdus sediminis</name>
    <dbReference type="NCBI Taxonomy" id="454144"/>
    <lineage>
        <taxon>Bacteria</taxon>
        <taxon>Pseudomonadati</taxon>
        <taxon>Verrucomicrobiota</taxon>
        <taxon>Verrucomicrobiia</taxon>
        <taxon>Verrucomicrobiales</taxon>
        <taxon>Verrucomicrobiaceae</taxon>
        <taxon>Persicirhabdus</taxon>
    </lineage>
</organism>
<comment type="caution">
    <text evidence="3">The sequence shown here is derived from an EMBL/GenBank/DDBJ whole genome shotgun (WGS) entry which is preliminary data.</text>
</comment>
<keyword evidence="1" id="KW-1133">Transmembrane helix</keyword>
<dbReference type="Proteomes" id="UP000624703">
    <property type="component" value="Unassembled WGS sequence"/>
</dbReference>
<reference evidence="3" key="1">
    <citation type="submission" date="2021-01" db="EMBL/GenBank/DDBJ databases">
        <title>Modified the classification status of verrucomicrobia.</title>
        <authorList>
            <person name="Feng X."/>
        </authorList>
    </citation>
    <scope>NUCLEOTIDE SEQUENCE</scope>
    <source>
        <strain evidence="3">_KCTC 22039</strain>
    </source>
</reference>
<gene>
    <name evidence="3" type="ORF">JIN82_17000</name>
</gene>
<dbReference type="AlphaFoldDB" id="A0A8J7SMB2"/>
<keyword evidence="1" id="KW-0472">Membrane</keyword>
<name>A0A8J7SMB2_9BACT</name>
<dbReference type="InterPro" id="IPR013424">
    <property type="entry name" value="Ice-binding_C"/>
</dbReference>
<evidence type="ECO:0000313" key="3">
    <source>
        <dbReference type="EMBL" id="MBK1792866.1"/>
    </source>
</evidence>